<evidence type="ECO:0000256" key="6">
    <source>
        <dbReference type="SAM" id="MobiDB-lite"/>
    </source>
</evidence>
<evidence type="ECO:0000256" key="2">
    <source>
        <dbReference type="ARBA" id="ARBA00022670"/>
    </source>
</evidence>
<keyword evidence="9" id="KW-1185">Reference proteome</keyword>
<dbReference type="InterPro" id="IPR051794">
    <property type="entry name" value="PG_Endopeptidase_C40"/>
</dbReference>
<dbReference type="Proteomes" id="UP001141629">
    <property type="component" value="Unassembled WGS sequence"/>
</dbReference>
<feature type="compositionally biased region" description="Polar residues" evidence="6">
    <location>
        <begin position="166"/>
        <end position="175"/>
    </location>
</feature>
<evidence type="ECO:0000313" key="8">
    <source>
        <dbReference type="EMBL" id="MCV7421891.1"/>
    </source>
</evidence>
<keyword evidence="2" id="KW-0645">Protease</keyword>
<proteinExistence type="inferred from homology"/>
<dbReference type="PROSITE" id="PS51935">
    <property type="entry name" value="NLPC_P60"/>
    <property type="match status" value="1"/>
</dbReference>
<feature type="domain" description="NlpC/P60" evidence="7">
    <location>
        <begin position="256"/>
        <end position="370"/>
    </location>
</feature>
<comment type="similarity">
    <text evidence="1">Belongs to the peptidase C40 family.</text>
</comment>
<reference evidence="8" key="1">
    <citation type="submission" date="2020-07" db="EMBL/GenBank/DDBJ databases">
        <authorList>
            <person name="Pettersson B.M.F."/>
            <person name="Behra P.R.K."/>
            <person name="Ramesh M."/>
            <person name="Das S."/>
            <person name="Dasgupta S."/>
            <person name="Kirsebom L.A."/>
        </authorList>
    </citation>
    <scope>NUCLEOTIDE SEQUENCE</scope>
    <source>
        <strain evidence="8">DSM 44838</strain>
    </source>
</reference>
<reference evidence="8" key="2">
    <citation type="journal article" date="2022" name="BMC Genomics">
        <title>Comparative genome analysis of mycobacteria focusing on tRNA and non-coding RNA.</title>
        <authorList>
            <person name="Behra P.R.K."/>
            <person name="Pettersson B.M.F."/>
            <person name="Ramesh M."/>
            <person name="Das S."/>
            <person name="Dasgupta S."/>
            <person name="Kirsebom L.A."/>
        </authorList>
    </citation>
    <scope>NUCLEOTIDE SEQUENCE</scope>
    <source>
        <strain evidence="8">DSM 44838</strain>
    </source>
</reference>
<sequence length="370" mass="36698">MASALVDGLTAPLRDLQATLGAGTPDTASALAGVRSALDDVAVATSRSGQATRWEGDAGTAAASFAEATAATVQAMAARADRLAAASASAVDAVSRARARLQQIVSEFEARAAELESRLDEPGVAEELVGEARRARDDAEAVVDDLRTDLDGHTAAVDASAPPSAQPSGMSSPASMPTIPMGAVPGLGGRGAGSGSGAAVGSASGPRSGGPSAGGHLATGTEGHRAGGTQPLPDPGMFGSGVEVGLPDGSTATAPNETAASAVRHALTQLGVPYDWGGTTPGVGLDCSGLTQWAYHEAGLDLPRLAQEQDVGSAVTQATVRPGDLAVWDGHVAMVVGNGLMVEAGDPVQLSAIRITNAGQGFQGFWRPTA</sequence>
<evidence type="ECO:0000259" key="7">
    <source>
        <dbReference type="PROSITE" id="PS51935"/>
    </source>
</evidence>
<dbReference type="Pfam" id="PF00877">
    <property type="entry name" value="NLPC_P60"/>
    <property type="match status" value="1"/>
</dbReference>
<keyword evidence="5" id="KW-0175">Coiled coil</keyword>
<dbReference type="AlphaFoldDB" id="A0A9X2Z339"/>
<protein>
    <submittedName>
        <fullName evidence="8">C40 family peptidase</fullName>
    </submittedName>
</protein>
<organism evidence="8 9">
    <name type="scientific">Mycobacterium yunnanensis</name>
    <dbReference type="NCBI Taxonomy" id="368477"/>
    <lineage>
        <taxon>Bacteria</taxon>
        <taxon>Bacillati</taxon>
        <taxon>Actinomycetota</taxon>
        <taxon>Actinomycetes</taxon>
        <taxon>Mycobacteriales</taxon>
        <taxon>Mycobacteriaceae</taxon>
        <taxon>Mycobacterium</taxon>
    </lineage>
</organism>
<dbReference type="GO" id="GO:0006508">
    <property type="term" value="P:proteolysis"/>
    <property type="evidence" value="ECO:0007669"/>
    <property type="project" value="UniProtKB-KW"/>
</dbReference>
<dbReference type="SUPFAM" id="SSF54001">
    <property type="entry name" value="Cysteine proteinases"/>
    <property type="match status" value="1"/>
</dbReference>
<keyword evidence="3" id="KW-0378">Hydrolase</keyword>
<evidence type="ECO:0000256" key="4">
    <source>
        <dbReference type="ARBA" id="ARBA00022807"/>
    </source>
</evidence>
<dbReference type="Gene3D" id="3.90.1720.10">
    <property type="entry name" value="endopeptidase domain like (from Nostoc punctiforme)"/>
    <property type="match status" value="1"/>
</dbReference>
<accession>A0A9X2Z339</accession>
<name>A0A9X2Z339_9MYCO</name>
<feature type="coiled-coil region" evidence="5">
    <location>
        <begin position="98"/>
        <end position="149"/>
    </location>
</feature>
<evidence type="ECO:0000256" key="1">
    <source>
        <dbReference type="ARBA" id="ARBA00007074"/>
    </source>
</evidence>
<gene>
    <name evidence="8" type="ORF">H7K45_15180</name>
</gene>
<feature type="region of interest" description="Disordered" evidence="6">
    <location>
        <begin position="153"/>
        <end position="256"/>
    </location>
</feature>
<keyword evidence="4" id="KW-0788">Thiol protease</keyword>
<evidence type="ECO:0000313" key="9">
    <source>
        <dbReference type="Proteomes" id="UP001141629"/>
    </source>
</evidence>
<feature type="compositionally biased region" description="Gly residues" evidence="6">
    <location>
        <begin position="185"/>
        <end position="198"/>
    </location>
</feature>
<dbReference type="InterPro" id="IPR038765">
    <property type="entry name" value="Papain-like_cys_pep_sf"/>
</dbReference>
<dbReference type="InterPro" id="IPR000064">
    <property type="entry name" value="NLP_P60_dom"/>
</dbReference>
<dbReference type="RefSeq" id="WP_263996640.1">
    <property type="nucleotide sequence ID" value="NZ_JACKVK010000008.1"/>
</dbReference>
<dbReference type="EMBL" id="JACKVK010000008">
    <property type="protein sequence ID" value="MCV7421891.1"/>
    <property type="molecule type" value="Genomic_DNA"/>
</dbReference>
<dbReference type="GO" id="GO:0008234">
    <property type="term" value="F:cysteine-type peptidase activity"/>
    <property type="evidence" value="ECO:0007669"/>
    <property type="project" value="UniProtKB-KW"/>
</dbReference>
<comment type="caution">
    <text evidence="8">The sequence shown here is derived from an EMBL/GenBank/DDBJ whole genome shotgun (WGS) entry which is preliminary data.</text>
</comment>
<dbReference type="PANTHER" id="PTHR47359:SF3">
    <property type="entry name" value="NLP_P60 DOMAIN-CONTAINING PROTEIN-RELATED"/>
    <property type="match status" value="1"/>
</dbReference>
<evidence type="ECO:0000256" key="3">
    <source>
        <dbReference type="ARBA" id="ARBA00022801"/>
    </source>
</evidence>
<evidence type="ECO:0000256" key="5">
    <source>
        <dbReference type="SAM" id="Coils"/>
    </source>
</evidence>
<dbReference type="PANTHER" id="PTHR47359">
    <property type="entry name" value="PEPTIDOGLYCAN DL-ENDOPEPTIDASE CWLO"/>
    <property type="match status" value="1"/>
</dbReference>